<comment type="caution">
    <text evidence="3">The sequence shown here is derived from an EMBL/GenBank/DDBJ whole genome shotgun (WGS) entry which is preliminary data.</text>
</comment>
<sequence>MTIPDYRWGREGSVLSRAGQRFAATKAGSWTIRKLMPLDRRLLLRTRGRRTLLGPIGAPTLVLETIGRKSGQPRLSPLLFARDGGAVIVVGSNFGQQHHPAWTANLIANPRAKVVSGGVEVDVVAELLSGEEAEAGWRQMVAVTPVYAEYKNRTDRDIRVFRLTPVN</sequence>
<dbReference type="GO" id="GO:0070967">
    <property type="term" value="F:coenzyme F420 binding"/>
    <property type="evidence" value="ECO:0007669"/>
    <property type="project" value="TreeGrafter"/>
</dbReference>
<proteinExistence type="inferred from homology"/>
<evidence type="ECO:0000256" key="1">
    <source>
        <dbReference type="ARBA" id="ARBA00008710"/>
    </source>
</evidence>
<dbReference type="Proteomes" id="UP000324351">
    <property type="component" value="Unassembled WGS sequence"/>
</dbReference>
<evidence type="ECO:0000313" key="4">
    <source>
        <dbReference type="Proteomes" id="UP000324351"/>
    </source>
</evidence>
<organism evidence="3 4">
    <name type="scientific">Nocardioides antri</name>
    <dbReference type="NCBI Taxonomy" id="2607659"/>
    <lineage>
        <taxon>Bacteria</taxon>
        <taxon>Bacillati</taxon>
        <taxon>Actinomycetota</taxon>
        <taxon>Actinomycetes</taxon>
        <taxon>Propionibacteriales</taxon>
        <taxon>Nocardioidaceae</taxon>
        <taxon>Nocardioides</taxon>
    </lineage>
</organism>
<dbReference type="AlphaFoldDB" id="A0A5B1M0N4"/>
<dbReference type="InterPro" id="IPR004378">
    <property type="entry name" value="F420H2_quin_Rdtase"/>
</dbReference>
<dbReference type="Gene3D" id="2.30.110.10">
    <property type="entry name" value="Electron Transport, Fmn-binding Protein, Chain A"/>
    <property type="match status" value="1"/>
</dbReference>
<evidence type="ECO:0000256" key="2">
    <source>
        <dbReference type="ARBA" id="ARBA00049106"/>
    </source>
</evidence>
<gene>
    <name evidence="3" type="ORF">F0U47_15085</name>
</gene>
<name>A0A5B1M0N4_9ACTN</name>
<dbReference type="GO" id="GO:0005886">
    <property type="term" value="C:plasma membrane"/>
    <property type="evidence" value="ECO:0007669"/>
    <property type="project" value="TreeGrafter"/>
</dbReference>
<dbReference type="EMBL" id="VUJW01000009">
    <property type="protein sequence ID" value="KAA1426226.1"/>
    <property type="molecule type" value="Genomic_DNA"/>
</dbReference>
<dbReference type="InterPro" id="IPR012349">
    <property type="entry name" value="Split_barrel_FMN-bd"/>
</dbReference>
<dbReference type="NCBIfam" id="TIGR00026">
    <property type="entry name" value="hi_GC_TIGR00026"/>
    <property type="match status" value="1"/>
</dbReference>
<dbReference type="PANTHER" id="PTHR39428">
    <property type="entry name" value="F420H(2)-DEPENDENT QUINONE REDUCTASE RV1261C"/>
    <property type="match status" value="1"/>
</dbReference>
<dbReference type="Pfam" id="PF04075">
    <property type="entry name" value="F420H2_quin_red"/>
    <property type="match status" value="1"/>
</dbReference>
<dbReference type="RefSeq" id="WP_149751302.1">
    <property type="nucleotide sequence ID" value="NZ_VUJW01000009.1"/>
</dbReference>
<protein>
    <submittedName>
        <fullName evidence="3">Nitroreductase family deazaflavin-dependent oxidoreductase</fullName>
    </submittedName>
</protein>
<reference evidence="3 4" key="1">
    <citation type="submission" date="2019-09" db="EMBL/GenBank/DDBJ databases">
        <title>Nocardioides panacisoli sp. nov., isolated from the soil of a ginseng field.</title>
        <authorList>
            <person name="Cho C."/>
        </authorList>
    </citation>
    <scope>NUCLEOTIDE SEQUENCE [LARGE SCALE GENOMIC DNA]</scope>
    <source>
        <strain evidence="3 4">BN140041</strain>
    </source>
</reference>
<accession>A0A5B1M0N4</accession>
<comment type="similarity">
    <text evidence="1">Belongs to the F420H(2)-dependent quinone reductase family.</text>
</comment>
<keyword evidence="4" id="KW-1185">Reference proteome</keyword>
<evidence type="ECO:0000313" key="3">
    <source>
        <dbReference type="EMBL" id="KAA1426226.1"/>
    </source>
</evidence>
<reference evidence="3 4" key="2">
    <citation type="submission" date="2019-09" db="EMBL/GenBank/DDBJ databases">
        <authorList>
            <person name="Jin C."/>
        </authorList>
    </citation>
    <scope>NUCLEOTIDE SEQUENCE [LARGE SCALE GENOMIC DNA]</scope>
    <source>
        <strain evidence="3 4">BN140041</strain>
    </source>
</reference>
<dbReference type="GO" id="GO:0016491">
    <property type="term" value="F:oxidoreductase activity"/>
    <property type="evidence" value="ECO:0007669"/>
    <property type="project" value="InterPro"/>
</dbReference>
<comment type="catalytic activity">
    <reaction evidence="2">
        <text>oxidized coenzyme F420-(gamma-L-Glu)(n) + a quinol + H(+) = reduced coenzyme F420-(gamma-L-Glu)(n) + a quinone</text>
        <dbReference type="Rhea" id="RHEA:39663"/>
        <dbReference type="Rhea" id="RHEA-COMP:12939"/>
        <dbReference type="Rhea" id="RHEA-COMP:14378"/>
        <dbReference type="ChEBI" id="CHEBI:15378"/>
        <dbReference type="ChEBI" id="CHEBI:24646"/>
        <dbReference type="ChEBI" id="CHEBI:132124"/>
        <dbReference type="ChEBI" id="CHEBI:133980"/>
        <dbReference type="ChEBI" id="CHEBI:139511"/>
    </reaction>
</comment>
<dbReference type="SUPFAM" id="SSF50475">
    <property type="entry name" value="FMN-binding split barrel"/>
    <property type="match status" value="1"/>
</dbReference>
<dbReference type="PANTHER" id="PTHR39428:SF3">
    <property type="entry name" value="DEAZAFLAVIN-DEPENDENT NITROREDUCTASE"/>
    <property type="match status" value="1"/>
</dbReference>